<evidence type="ECO:0000256" key="8">
    <source>
        <dbReference type="ARBA" id="ARBA00034126"/>
    </source>
</evidence>
<dbReference type="Pfam" id="PF12756">
    <property type="entry name" value="zf-C2H2_2"/>
    <property type="match status" value="1"/>
</dbReference>
<dbReference type="STRING" id="4829.A0A168MV26"/>
<dbReference type="InterPro" id="IPR040025">
    <property type="entry name" value="Znf622/Rei1/Reh1"/>
</dbReference>
<proteinExistence type="inferred from homology"/>
<dbReference type="GO" id="GO:0030687">
    <property type="term" value="C:preribosome, large subunit precursor"/>
    <property type="evidence" value="ECO:0007669"/>
    <property type="project" value="TreeGrafter"/>
</dbReference>
<feature type="region of interest" description="Disordered" evidence="9">
    <location>
        <begin position="93"/>
        <end position="134"/>
    </location>
</feature>
<feature type="domain" description="C2H2-type" evidence="10">
    <location>
        <begin position="14"/>
        <end position="36"/>
    </location>
</feature>
<evidence type="ECO:0000256" key="1">
    <source>
        <dbReference type="ARBA" id="ARBA00004496"/>
    </source>
</evidence>
<evidence type="ECO:0000256" key="7">
    <source>
        <dbReference type="ARBA" id="ARBA00022833"/>
    </source>
</evidence>
<dbReference type="InterPro" id="IPR013087">
    <property type="entry name" value="Znf_C2H2_type"/>
</dbReference>
<dbReference type="SMART" id="SM00451">
    <property type="entry name" value="ZnF_U1"/>
    <property type="match status" value="2"/>
</dbReference>
<evidence type="ECO:0000256" key="5">
    <source>
        <dbReference type="ARBA" id="ARBA00022737"/>
    </source>
</evidence>
<dbReference type="FunCoup" id="A0A168MV26">
    <property type="interactions" value="372"/>
</dbReference>
<dbReference type="PROSITE" id="PS00028">
    <property type="entry name" value="ZINC_FINGER_C2H2_1"/>
    <property type="match status" value="2"/>
</dbReference>
<evidence type="ECO:0000313" key="12">
    <source>
        <dbReference type="Proteomes" id="UP000078561"/>
    </source>
</evidence>
<dbReference type="SUPFAM" id="SSF57667">
    <property type="entry name" value="beta-beta-alpha zinc fingers"/>
    <property type="match status" value="2"/>
</dbReference>
<evidence type="ECO:0000256" key="3">
    <source>
        <dbReference type="ARBA" id="ARBA00022517"/>
    </source>
</evidence>
<evidence type="ECO:0000259" key="10">
    <source>
        <dbReference type="PROSITE" id="PS00028"/>
    </source>
</evidence>
<keyword evidence="5" id="KW-0677">Repeat</keyword>
<comment type="similarity">
    <text evidence="8">Belongs to the REI1 family.</text>
</comment>
<dbReference type="Proteomes" id="UP000078561">
    <property type="component" value="Unassembled WGS sequence"/>
</dbReference>
<evidence type="ECO:0000256" key="6">
    <source>
        <dbReference type="ARBA" id="ARBA00022771"/>
    </source>
</evidence>
<protein>
    <recommendedName>
        <fullName evidence="10">C2H2-type domain-containing protein</fullName>
    </recommendedName>
</protein>
<dbReference type="InterPro" id="IPR003604">
    <property type="entry name" value="Matrin/U1-like-C_Znf_C2H2"/>
</dbReference>
<gene>
    <name evidence="11" type="primary">ABSGL_04868.1 scaffold 6065</name>
</gene>
<dbReference type="GO" id="GO:0042273">
    <property type="term" value="P:ribosomal large subunit biogenesis"/>
    <property type="evidence" value="ECO:0007669"/>
    <property type="project" value="TreeGrafter"/>
</dbReference>
<evidence type="ECO:0000256" key="2">
    <source>
        <dbReference type="ARBA" id="ARBA00022490"/>
    </source>
</evidence>
<dbReference type="OMA" id="TTCLFAH"/>
<dbReference type="InParanoid" id="A0A168MV26"/>
<dbReference type="GO" id="GO:0008270">
    <property type="term" value="F:zinc ion binding"/>
    <property type="evidence" value="ECO:0007669"/>
    <property type="project" value="UniProtKB-KW"/>
</dbReference>
<keyword evidence="6" id="KW-0863">Zinc-finger</keyword>
<dbReference type="SMART" id="SM00355">
    <property type="entry name" value="ZnF_C2H2"/>
    <property type="match status" value="4"/>
</dbReference>
<dbReference type="Gene3D" id="3.30.160.60">
    <property type="entry name" value="Classic Zinc Finger"/>
    <property type="match status" value="1"/>
</dbReference>
<reference evidence="11" key="1">
    <citation type="submission" date="2016-04" db="EMBL/GenBank/DDBJ databases">
        <authorList>
            <person name="Evans L.H."/>
            <person name="Alamgir A."/>
            <person name="Owens N."/>
            <person name="Weber N.D."/>
            <person name="Virtaneva K."/>
            <person name="Barbian K."/>
            <person name="Babar A."/>
            <person name="Rosenke K."/>
        </authorList>
    </citation>
    <scope>NUCLEOTIDE SEQUENCE [LARGE SCALE GENOMIC DNA]</scope>
    <source>
        <strain evidence="11">CBS 101.48</strain>
    </source>
</reference>
<dbReference type="GO" id="GO:0005737">
    <property type="term" value="C:cytoplasm"/>
    <property type="evidence" value="ECO:0007669"/>
    <property type="project" value="UniProtKB-SubCell"/>
</dbReference>
<keyword evidence="3" id="KW-0690">Ribosome biogenesis</keyword>
<dbReference type="OrthoDB" id="19329at2759"/>
<feature type="compositionally biased region" description="Low complexity" evidence="9">
    <location>
        <begin position="123"/>
        <end position="134"/>
    </location>
</feature>
<evidence type="ECO:0000256" key="4">
    <source>
        <dbReference type="ARBA" id="ARBA00022723"/>
    </source>
</evidence>
<evidence type="ECO:0000256" key="9">
    <source>
        <dbReference type="SAM" id="MobiDB-lite"/>
    </source>
</evidence>
<evidence type="ECO:0000313" key="11">
    <source>
        <dbReference type="EMBL" id="SAL99267.1"/>
    </source>
</evidence>
<name>A0A168MV26_ABSGL</name>
<dbReference type="EMBL" id="LT552609">
    <property type="protein sequence ID" value="SAL99267.1"/>
    <property type="molecule type" value="Genomic_DNA"/>
</dbReference>
<keyword evidence="2" id="KW-0963">Cytoplasm</keyword>
<comment type="subcellular location">
    <subcellularLocation>
        <location evidence="1">Cytoplasm</location>
    </subcellularLocation>
</comment>
<dbReference type="PANTHER" id="PTHR13182:SF8">
    <property type="entry name" value="CYTOPLASMIC 60S SUBUNIT BIOGENESIS FACTOR ZNF622"/>
    <property type="match status" value="1"/>
</dbReference>
<dbReference type="AlphaFoldDB" id="A0A168MV26"/>
<keyword evidence="4" id="KW-0479">Metal-binding</keyword>
<sequence length="400" mass="45821">MSDSAAPISSVFTCISCKVAFGTADAQRLHYRSDWHRYNLKRKVAELPPVDLAQFQQKDQAQKAATQKQEDTPVFKGYCDACRKSFGTENQYNNHIQSKKHKETQAKYVPRPKKSVDEDQPDQQKQQSQEQQVVDMTFTEETTEDEILSKIDAKIKAAPRLTEHDCLFCSTTSDSLEDNMTHMTKVHSFFIPDIEYLVDLQGLIRYLGEKISVGNVCLFCNGKGKGFLSMDAVRKHMTDKGHCKLAYEDENDAVDIVDFYDFSSSYPQGVDGEQVDIDAELTELTNQLQLDDDEMSLVLPSGAVVGHRHMKRYYDQRLKPEETRDSVLINKLIGQYSDSHAFESLRSFGQGYQRRMITDGKHGTTKATEAFKEKRLHNDYKTRVGMQANKLQKYFREQII</sequence>
<dbReference type="PANTHER" id="PTHR13182">
    <property type="entry name" value="ZINC FINGER PROTEIN 622"/>
    <property type="match status" value="1"/>
</dbReference>
<feature type="domain" description="C2H2-type" evidence="10">
    <location>
        <begin position="79"/>
        <end position="101"/>
    </location>
</feature>
<dbReference type="InterPro" id="IPR022755">
    <property type="entry name" value="Znf_C2H2_jaz"/>
</dbReference>
<keyword evidence="12" id="KW-1185">Reference proteome</keyword>
<keyword evidence="7" id="KW-0862">Zinc</keyword>
<dbReference type="Pfam" id="PF12171">
    <property type="entry name" value="zf-C2H2_jaz"/>
    <property type="match status" value="1"/>
</dbReference>
<dbReference type="GO" id="GO:0003676">
    <property type="term" value="F:nucleic acid binding"/>
    <property type="evidence" value="ECO:0007669"/>
    <property type="project" value="InterPro"/>
</dbReference>
<organism evidence="11">
    <name type="scientific">Absidia glauca</name>
    <name type="common">Pin mould</name>
    <dbReference type="NCBI Taxonomy" id="4829"/>
    <lineage>
        <taxon>Eukaryota</taxon>
        <taxon>Fungi</taxon>
        <taxon>Fungi incertae sedis</taxon>
        <taxon>Mucoromycota</taxon>
        <taxon>Mucoromycotina</taxon>
        <taxon>Mucoromycetes</taxon>
        <taxon>Mucorales</taxon>
        <taxon>Cunninghamellaceae</taxon>
        <taxon>Absidia</taxon>
    </lineage>
</organism>
<accession>A0A168MV26</accession>
<dbReference type="InterPro" id="IPR041661">
    <property type="entry name" value="ZN622/Rei1/Reh1_Znf-C2H2"/>
</dbReference>
<dbReference type="InterPro" id="IPR036236">
    <property type="entry name" value="Znf_C2H2_sf"/>
</dbReference>